<gene>
    <name evidence="2" type="ORF">LY89DRAFT_666388</name>
</gene>
<dbReference type="InParanoid" id="A0A194XKU5"/>
<dbReference type="KEGG" id="psco:LY89DRAFT_666388"/>
<feature type="compositionally biased region" description="Polar residues" evidence="1">
    <location>
        <begin position="47"/>
        <end position="60"/>
    </location>
</feature>
<dbReference type="RefSeq" id="XP_018075106.1">
    <property type="nucleotide sequence ID" value="XM_018212905.1"/>
</dbReference>
<reference evidence="2 3" key="1">
    <citation type="submission" date="2015-10" db="EMBL/GenBank/DDBJ databases">
        <title>Full genome of DAOMC 229536 Phialocephala scopiformis, a fungal endophyte of spruce producing the potent anti-insectan compound rugulosin.</title>
        <authorList>
            <consortium name="DOE Joint Genome Institute"/>
            <person name="Walker A.K."/>
            <person name="Frasz S.L."/>
            <person name="Seifert K.A."/>
            <person name="Miller J.D."/>
            <person name="Mondo S.J."/>
            <person name="Labutti K."/>
            <person name="Lipzen A."/>
            <person name="Dockter R."/>
            <person name="Kennedy M."/>
            <person name="Grigoriev I.V."/>
            <person name="Spatafora J.W."/>
        </authorList>
    </citation>
    <scope>NUCLEOTIDE SEQUENCE [LARGE SCALE GENOMIC DNA]</scope>
    <source>
        <strain evidence="2 3">CBS 120377</strain>
    </source>
</reference>
<proteinExistence type="predicted"/>
<name>A0A194XKU5_MOLSC</name>
<protein>
    <submittedName>
        <fullName evidence="2">Uncharacterized protein</fullName>
    </submittedName>
</protein>
<feature type="region of interest" description="Disordered" evidence="1">
    <location>
        <begin position="47"/>
        <end position="152"/>
    </location>
</feature>
<accession>A0A194XKU5</accession>
<evidence type="ECO:0000256" key="1">
    <source>
        <dbReference type="SAM" id="MobiDB-lite"/>
    </source>
</evidence>
<dbReference type="GeneID" id="28822631"/>
<feature type="compositionally biased region" description="Gly residues" evidence="1">
    <location>
        <begin position="126"/>
        <end position="140"/>
    </location>
</feature>
<dbReference type="Proteomes" id="UP000070700">
    <property type="component" value="Unassembled WGS sequence"/>
</dbReference>
<keyword evidence="3" id="KW-1185">Reference proteome</keyword>
<organism evidence="2 3">
    <name type="scientific">Mollisia scopiformis</name>
    <name type="common">Conifer needle endophyte fungus</name>
    <name type="synonym">Phialocephala scopiformis</name>
    <dbReference type="NCBI Taxonomy" id="149040"/>
    <lineage>
        <taxon>Eukaryota</taxon>
        <taxon>Fungi</taxon>
        <taxon>Dikarya</taxon>
        <taxon>Ascomycota</taxon>
        <taxon>Pezizomycotina</taxon>
        <taxon>Leotiomycetes</taxon>
        <taxon>Helotiales</taxon>
        <taxon>Mollisiaceae</taxon>
        <taxon>Mollisia</taxon>
    </lineage>
</organism>
<dbReference type="EMBL" id="KQ947409">
    <property type="protein sequence ID" value="KUJ20751.1"/>
    <property type="molecule type" value="Genomic_DNA"/>
</dbReference>
<evidence type="ECO:0000313" key="2">
    <source>
        <dbReference type="EMBL" id="KUJ20751.1"/>
    </source>
</evidence>
<sequence length="152" mass="15713">MSKASYIHFTAPESYQFIIPCIIESRLWRSDVFTLIDLYNSRHPKNTTGNGSALVSTQSPIAGVNHSPPHTPPQGPVAVPVPAWGRGGGAANPPSTGPWARSVVAPTGAPLPRGRERGNQSPQSGLGPGVGRGAGRGTGQSRGVWSGNGATK</sequence>
<dbReference type="AlphaFoldDB" id="A0A194XKU5"/>
<evidence type="ECO:0000313" key="3">
    <source>
        <dbReference type="Proteomes" id="UP000070700"/>
    </source>
</evidence>